<dbReference type="EMBL" id="MK574011">
    <property type="protein sequence ID" value="QBP07049.1"/>
    <property type="molecule type" value="Genomic_DNA"/>
</dbReference>
<feature type="region of interest" description="Disordered" evidence="1">
    <location>
        <begin position="146"/>
        <end position="165"/>
    </location>
</feature>
<dbReference type="Proteomes" id="UP000501729">
    <property type="component" value="Segment"/>
</dbReference>
<sequence length="165" mass="18281">MSVRDEVYYKVLSRIDNGEEPKMLAAEFELSESTVLRWKREFEAAKLNGTLSKVYNIDSLVLAKVGEELSAPKAVVENGIVNVTKGLEGLAKLDVDLQRSAALLIQRVNSLIISAERSELETYVSCVCKLRDAFFNSKSTQVNVQNNYSSGQPPYSDFLGDKPNG</sequence>
<evidence type="ECO:0000313" key="3">
    <source>
        <dbReference type="Proteomes" id="UP000501729"/>
    </source>
</evidence>
<name>A0A6G5P4M6_9CAUD</name>
<protein>
    <submittedName>
        <fullName evidence="2">Terminase small subunit</fullName>
    </submittedName>
</protein>
<accession>A0A6G5P4M6</accession>
<reference evidence="2 3" key="1">
    <citation type="submission" date="2019-02" db="EMBL/GenBank/DDBJ databases">
        <title>Genome sequence of multidrug-resistant Edwardsiella tarda isolate infecting lytic phage ETP-1.</title>
        <authorList>
            <person name="Nikapitiya C."/>
            <person name="Senevirathne A."/>
            <person name="De Zoysa M."/>
            <person name="Lee J."/>
        </authorList>
    </citation>
    <scope>NUCLEOTIDE SEQUENCE [LARGE SCALE GENOMIC DNA]</scope>
</reference>
<organism evidence="2 3">
    <name type="scientific">Edwardsiella phage ETP-1</name>
    <dbReference type="NCBI Taxonomy" id="2544920"/>
    <lineage>
        <taxon>Viruses</taxon>
        <taxon>Duplodnaviria</taxon>
        <taxon>Heunggongvirae</taxon>
        <taxon>Uroviricota</taxon>
        <taxon>Caudoviricetes</taxon>
        <taxon>Kafunavirus</taxon>
        <taxon>Kafunavirus KF1</taxon>
    </lineage>
</organism>
<evidence type="ECO:0000256" key="1">
    <source>
        <dbReference type="SAM" id="MobiDB-lite"/>
    </source>
</evidence>
<proteinExistence type="predicted"/>
<gene>
    <name evidence="2" type="ORF">ETP1_048</name>
</gene>
<evidence type="ECO:0000313" key="2">
    <source>
        <dbReference type="EMBL" id="QBP07049.1"/>
    </source>
</evidence>